<dbReference type="InterPro" id="IPR051534">
    <property type="entry name" value="CBASS_pafABC_assoc_protein"/>
</dbReference>
<dbReference type="InterPro" id="IPR026881">
    <property type="entry name" value="WYL_dom"/>
</dbReference>
<dbReference type="PANTHER" id="PTHR34580:SF3">
    <property type="entry name" value="PROTEIN PAFB"/>
    <property type="match status" value="1"/>
</dbReference>
<dbReference type="InterPro" id="IPR013196">
    <property type="entry name" value="HTH_11"/>
</dbReference>
<dbReference type="Pfam" id="PF13280">
    <property type="entry name" value="WYL"/>
    <property type="match status" value="1"/>
</dbReference>
<evidence type="ECO:0000313" key="5">
    <source>
        <dbReference type="Proteomes" id="UP000613030"/>
    </source>
</evidence>
<keyword evidence="1" id="KW-0805">Transcription regulation</keyword>
<dbReference type="Proteomes" id="UP000613030">
    <property type="component" value="Unassembled WGS sequence"/>
</dbReference>
<organism evidence="4 5">
    <name type="scientific">Chryseolinea lacunae</name>
    <dbReference type="NCBI Taxonomy" id="2801331"/>
    <lineage>
        <taxon>Bacteria</taxon>
        <taxon>Pseudomonadati</taxon>
        <taxon>Bacteroidota</taxon>
        <taxon>Cytophagia</taxon>
        <taxon>Cytophagales</taxon>
        <taxon>Fulvivirgaceae</taxon>
        <taxon>Chryseolinea</taxon>
    </lineage>
</organism>
<dbReference type="PIRSF" id="PIRSF016838">
    <property type="entry name" value="PafC"/>
    <property type="match status" value="1"/>
</dbReference>
<dbReference type="InterPro" id="IPR001034">
    <property type="entry name" value="DeoR_HTH"/>
</dbReference>
<gene>
    <name evidence="4" type="ORF">JI741_15715</name>
</gene>
<dbReference type="PROSITE" id="PS52050">
    <property type="entry name" value="WYL"/>
    <property type="match status" value="1"/>
</dbReference>
<reference evidence="4 5" key="1">
    <citation type="submission" date="2021-01" db="EMBL/GenBank/DDBJ databases">
        <title>Chryseolinea sp. Jin1 Genome sequencing and assembly.</title>
        <authorList>
            <person name="Kim I."/>
        </authorList>
    </citation>
    <scope>NUCLEOTIDE SEQUENCE [LARGE SCALE GENOMIC DNA]</scope>
    <source>
        <strain evidence="4 5">Jin1</strain>
    </source>
</reference>
<name>A0ABS1KTN9_9BACT</name>
<dbReference type="Gene3D" id="1.10.10.10">
    <property type="entry name" value="Winged helix-like DNA-binding domain superfamily/Winged helix DNA-binding domain"/>
    <property type="match status" value="1"/>
</dbReference>
<keyword evidence="2" id="KW-0804">Transcription</keyword>
<sequence>MNRIDRLTAILVQLQSKRVVKAEEIADRFEISLRTVYRDVKALMEAGVPIGSEAGKGYFIVDGYHLPPVMFTQDEASAMLLAGKLVEKMTDNSIRQAFESSLLKIKAVLNATEKDHLEDLHAHIEVRRHPMDEHKFPNDFLTGIQRAVVAKDVVRIEYFSSYNEESTQRDVEPIGLVYYSGAWHLIAWCRLRNGYRDFRADRIKNLSQPGIKFDGRNLISLQEYLASMVQGNQELQKVIVQFDASAARYLNHAKYFYGFVSEESVGAKLRMTFLTAHLKSFCRWLLTFGASADLEFPESAKDTIVELVEELTVHYGQQVPSVS</sequence>
<dbReference type="PANTHER" id="PTHR34580">
    <property type="match status" value="1"/>
</dbReference>
<evidence type="ECO:0000313" key="4">
    <source>
        <dbReference type="EMBL" id="MBL0742673.1"/>
    </source>
</evidence>
<proteinExistence type="predicted"/>
<dbReference type="InterPro" id="IPR057727">
    <property type="entry name" value="WCX_dom"/>
</dbReference>
<accession>A0ABS1KTN9</accession>
<feature type="domain" description="HTH deoR-type" evidence="3">
    <location>
        <begin position="3"/>
        <end position="58"/>
    </location>
</feature>
<dbReference type="InterPro" id="IPR028349">
    <property type="entry name" value="PafC-like"/>
</dbReference>
<dbReference type="SUPFAM" id="SSF46785">
    <property type="entry name" value="Winged helix' DNA-binding domain"/>
    <property type="match status" value="1"/>
</dbReference>
<dbReference type="Pfam" id="PF08279">
    <property type="entry name" value="HTH_11"/>
    <property type="match status" value="1"/>
</dbReference>
<keyword evidence="5" id="KW-1185">Reference proteome</keyword>
<dbReference type="InterPro" id="IPR036388">
    <property type="entry name" value="WH-like_DNA-bd_sf"/>
</dbReference>
<protein>
    <submittedName>
        <fullName evidence="4">YafY family transcriptional regulator</fullName>
    </submittedName>
</protein>
<dbReference type="EMBL" id="JAERRB010000005">
    <property type="protein sequence ID" value="MBL0742673.1"/>
    <property type="molecule type" value="Genomic_DNA"/>
</dbReference>
<evidence type="ECO:0000256" key="1">
    <source>
        <dbReference type="ARBA" id="ARBA00023015"/>
    </source>
</evidence>
<comment type="caution">
    <text evidence="4">The sequence shown here is derived from an EMBL/GenBank/DDBJ whole genome shotgun (WGS) entry which is preliminary data.</text>
</comment>
<dbReference type="RefSeq" id="WP_202011167.1">
    <property type="nucleotide sequence ID" value="NZ_JAERRB010000005.1"/>
</dbReference>
<dbReference type="InterPro" id="IPR036390">
    <property type="entry name" value="WH_DNA-bd_sf"/>
</dbReference>
<evidence type="ECO:0000256" key="2">
    <source>
        <dbReference type="ARBA" id="ARBA00023163"/>
    </source>
</evidence>
<evidence type="ECO:0000259" key="3">
    <source>
        <dbReference type="PROSITE" id="PS51000"/>
    </source>
</evidence>
<dbReference type="Pfam" id="PF25583">
    <property type="entry name" value="WCX"/>
    <property type="match status" value="1"/>
</dbReference>
<dbReference type="PROSITE" id="PS51000">
    <property type="entry name" value="HTH_DEOR_2"/>
    <property type="match status" value="1"/>
</dbReference>